<evidence type="ECO:0000256" key="2">
    <source>
        <dbReference type="ARBA" id="ARBA00004141"/>
    </source>
</evidence>
<keyword evidence="5 8" id="KW-0812">Transmembrane</keyword>
<feature type="transmembrane region" description="Helical" evidence="8">
    <location>
        <begin position="139"/>
        <end position="162"/>
    </location>
</feature>
<feature type="transmembrane region" description="Helical" evidence="8">
    <location>
        <begin position="77"/>
        <end position="102"/>
    </location>
</feature>
<dbReference type="InterPro" id="IPR020846">
    <property type="entry name" value="MFS_dom"/>
</dbReference>
<reference evidence="10 11" key="1">
    <citation type="journal article" date="2014" name="Curr. Microbiol.">
        <title>Spirosoma radiotolerans sp. nov., a gamma-radiation-resistant bacterium isolated from gamma ray-irradiated soil.</title>
        <authorList>
            <person name="Lee J.J."/>
            <person name="Srinivasan S."/>
            <person name="Lim S."/>
            <person name="Joe M."/>
            <person name="Im S."/>
            <person name="Bae S.I."/>
            <person name="Park K.R."/>
            <person name="Han J.H."/>
            <person name="Park S.H."/>
            <person name="Joo B.M."/>
            <person name="Park S.J."/>
            <person name="Kim M.K."/>
        </authorList>
    </citation>
    <scope>NUCLEOTIDE SEQUENCE [LARGE SCALE GENOMIC DNA]</scope>
    <source>
        <strain evidence="10 11">DG5A</strain>
    </source>
</reference>
<dbReference type="InterPro" id="IPR011701">
    <property type="entry name" value="MFS"/>
</dbReference>
<evidence type="ECO:0000256" key="6">
    <source>
        <dbReference type="ARBA" id="ARBA00022989"/>
    </source>
</evidence>
<dbReference type="SUPFAM" id="SSF103473">
    <property type="entry name" value="MFS general substrate transporter"/>
    <property type="match status" value="1"/>
</dbReference>
<dbReference type="GO" id="GO:0016020">
    <property type="term" value="C:membrane"/>
    <property type="evidence" value="ECO:0007669"/>
    <property type="project" value="UniProtKB-SubCell"/>
</dbReference>
<feature type="transmembrane region" description="Helical" evidence="8">
    <location>
        <begin position="302"/>
        <end position="320"/>
    </location>
</feature>
<evidence type="ECO:0000256" key="7">
    <source>
        <dbReference type="ARBA" id="ARBA00023136"/>
    </source>
</evidence>
<dbReference type="Proteomes" id="UP000033054">
    <property type="component" value="Chromosome"/>
</dbReference>
<dbReference type="PANTHER" id="PTHR23504:SF15">
    <property type="entry name" value="MAJOR FACILITATOR SUPERFAMILY (MFS) PROFILE DOMAIN-CONTAINING PROTEIN"/>
    <property type="match status" value="1"/>
</dbReference>
<dbReference type="InterPro" id="IPR005829">
    <property type="entry name" value="Sugar_transporter_CS"/>
</dbReference>
<name>A0A0E3ZYQ8_9BACT</name>
<evidence type="ECO:0000256" key="3">
    <source>
        <dbReference type="ARBA" id="ARBA00007520"/>
    </source>
</evidence>
<evidence type="ECO:0000256" key="8">
    <source>
        <dbReference type="SAM" id="Phobius"/>
    </source>
</evidence>
<dbReference type="PANTHER" id="PTHR23504">
    <property type="entry name" value="MAJOR FACILITATOR SUPERFAMILY DOMAIN-CONTAINING PROTEIN 10"/>
    <property type="match status" value="1"/>
</dbReference>
<feature type="transmembrane region" description="Helical" evidence="8">
    <location>
        <begin position="392"/>
        <end position="412"/>
    </location>
</feature>
<proteinExistence type="inferred from homology"/>
<dbReference type="InterPro" id="IPR036259">
    <property type="entry name" value="MFS_trans_sf"/>
</dbReference>
<dbReference type="PRINTS" id="PR01035">
    <property type="entry name" value="TCRTETA"/>
</dbReference>
<evidence type="ECO:0000256" key="5">
    <source>
        <dbReference type="ARBA" id="ARBA00022692"/>
    </source>
</evidence>
<dbReference type="PROSITE" id="PS50850">
    <property type="entry name" value="MFS"/>
    <property type="match status" value="1"/>
</dbReference>
<comment type="subcellular location">
    <subcellularLocation>
        <location evidence="2">Membrane</location>
        <topology evidence="2">Multi-pass membrane protein</topology>
    </subcellularLocation>
</comment>
<dbReference type="OrthoDB" id="9793283at2"/>
<organism evidence="10 11">
    <name type="scientific">Spirosoma radiotolerans</name>
    <dbReference type="NCBI Taxonomy" id="1379870"/>
    <lineage>
        <taxon>Bacteria</taxon>
        <taxon>Pseudomonadati</taxon>
        <taxon>Bacteroidota</taxon>
        <taxon>Cytophagia</taxon>
        <taxon>Cytophagales</taxon>
        <taxon>Cytophagaceae</taxon>
        <taxon>Spirosoma</taxon>
    </lineage>
</organism>
<feature type="transmembrane region" description="Helical" evidence="8">
    <location>
        <begin position="12"/>
        <end position="33"/>
    </location>
</feature>
<feature type="transmembrane region" description="Helical" evidence="8">
    <location>
        <begin position="239"/>
        <end position="264"/>
    </location>
</feature>
<feature type="transmembrane region" description="Helical" evidence="8">
    <location>
        <begin position="45"/>
        <end position="65"/>
    </location>
</feature>
<dbReference type="AlphaFoldDB" id="A0A0E3ZYQ8"/>
<accession>A0A0E3ZYQ8</accession>
<dbReference type="PATRIC" id="fig|1379870.5.peg.5300"/>
<evidence type="ECO:0000256" key="4">
    <source>
        <dbReference type="ARBA" id="ARBA00022448"/>
    </source>
</evidence>
<comment type="similarity">
    <text evidence="3">Belongs to the major facilitator superfamily. TCR/Tet family.</text>
</comment>
<feature type="domain" description="Major facilitator superfamily (MFS) profile" evidence="9">
    <location>
        <begin position="11"/>
        <end position="419"/>
    </location>
</feature>
<feature type="transmembrane region" description="Helical" evidence="8">
    <location>
        <begin position="270"/>
        <end position="290"/>
    </location>
</feature>
<evidence type="ECO:0000313" key="10">
    <source>
        <dbReference type="EMBL" id="AKD57585.1"/>
    </source>
</evidence>
<evidence type="ECO:0000256" key="1">
    <source>
        <dbReference type="ARBA" id="ARBA00003279"/>
    </source>
</evidence>
<dbReference type="GO" id="GO:0022857">
    <property type="term" value="F:transmembrane transporter activity"/>
    <property type="evidence" value="ECO:0007669"/>
    <property type="project" value="InterPro"/>
</dbReference>
<dbReference type="STRING" id="1379870.SD10_24495"/>
<comment type="function">
    <text evidence="1">Resistance to tetracycline by an active tetracycline efflux. This is an energy-dependent process that decreases the accumulation of the antibiotic in whole cells. This protein functions as a metal-tetracycline/H(+) antiporter.</text>
</comment>
<dbReference type="PROSITE" id="PS00216">
    <property type="entry name" value="SUGAR_TRANSPORT_1"/>
    <property type="match status" value="1"/>
</dbReference>
<keyword evidence="4" id="KW-0813">Transport</keyword>
<dbReference type="RefSeq" id="WP_046577552.1">
    <property type="nucleotide sequence ID" value="NZ_CP010429.1"/>
</dbReference>
<keyword evidence="7 8" id="KW-0472">Membrane</keyword>
<dbReference type="Pfam" id="PF07690">
    <property type="entry name" value="MFS_1"/>
    <property type="match status" value="1"/>
</dbReference>
<protein>
    <submittedName>
        <fullName evidence="10">MFS transporter</fullName>
    </submittedName>
</protein>
<evidence type="ECO:0000313" key="11">
    <source>
        <dbReference type="Proteomes" id="UP000033054"/>
    </source>
</evidence>
<feature type="transmembrane region" description="Helical" evidence="8">
    <location>
        <begin position="169"/>
        <end position="188"/>
    </location>
</feature>
<evidence type="ECO:0000259" key="9">
    <source>
        <dbReference type="PROSITE" id="PS50850"/>
    </source>
</evidence>
<dbReference type="HOGENOM" id="CLU_054196_0_0_10"/>
<dbReference type="EMBL" id="CP010429">
    <property type="protein sequence ID" value="AKD57585.1"/>
    <property type="molecule type" value="Genomic_DNA"/>
</dbReference>
<gene>
    <name evidence="10" type="ORF">SD10_24495</name>
</gene>
<dbReference type="InterPro" id="IPR001958">
    <property type="entry name" value="Tet-R_TetA/multi-R_MdtG-like"/>
</dbReference>
<dbReference type="Gene3D" id="1.20.1250.20">
    <property type="entry name" value="MFS general substrate transporter like domains"/>
    <property type="match status" value="1"/>
</dbReference>
<dbReference type="KEGG" id="srd:SD10_24495"/>
<keyword evidence="6 8" id="KW-1133">Transmembrane helix</keyword>
<feature type="transmembrane region" description="Helical" evidence="8">
    <location>
        <begin position="326"/>
        <end position="345"/>
    </location>
</feature>
<sequence>MPIRRPARDYRLVHIYAIIFIDVIVGSAVGPILPEFVKGLQRPQLWLAVGTALFLGMQLFSAPLLGKLSDGYGRRPIFIISAVGTFLADCLLLPVRVGYYFANRISDGTTNGMYATVRSAITDISPKESLFKNLGIEGAIISLGFVIGPAASGLLLTTFDVVQGSQARVVAIMAVSLSGLNMVLSWLLRETHPNPPGRSDASVETAALKTELVQALNVHTLWTRLLAKDRQYNGLKKLVMMQLALTLSTGYYFYFVTFVSFGALQMDAKGISYFFMYFGALSVVISYVFYTYIADRINQRRGIFWLALLGVPILGGYGLVGTSMVWLYVLVTIDCLTFSLIQGLIEGLMAQLTTDEDRGEIFGTNQALQGVASFVTTLVFGGLSLLDLRLPFVWFAACLSVVAWLAWERHYIPGTQMRQ</sequence>
<keyword evidence="11" id="KW-1185">Reference proteome</keyword>